<dbReference type="PROSITE" id="PS51257">
    <property type="entry name" value="PROKAR_LIPOPROTEIN"/>
    <property type="match status" value="1"/>
</dbReference>
<dbReference type="PANTHER" id="PTHR30619">
    <property type="entry name" value="DNA INTERNALIZATION/COMPETENCE PROTEIN COMEC/REC2"/>
    <property type="match status" value="1"/>
</dbReference>
<evidence type="ECO:0000256" key="5">
    <source>
        <dbReference type="ARBA" id="ARBA00023136"/>
    </source>
</evidence>
<accession>A0ABP0ERK6</accession>
<evidence type="ECO:0000259" key="7">
    <source>
        <dbReference type="SMART" id="SM00849"/>
    </source>
</evidence>
<gene>
    <name evidence="8" type="ORF">R54876_GBNLAHCA_00203</name>
</gene>
<comment type="caution">
    <text evidence="8">The sequence shown here is derived from an EMBL/GenBank/DDBJ whole genome shotgun (WGS) entry which is preliminary data.</text>
</comment>
<evidence type="ECO:0000256" key="2">
    <source>
        <dbReference type="ARBA" id="ARBA00022475"/>
    </source>
</evidence>
<name>A0ABP0ERK6_9LACO</name>
<comment type="subcellular location">
    <subcellularLocation>
        <location evidence="1">Cell membrane</location>
        <topology evidence="1">Multi-pass membrane protein</topology>
    </subcellularLocation>
</comment>
<dbReference type="EMBL" id="CAWVOH010000001">
    <property type="protein sequence ID" value="CAK8053646.1"/>
    <property type="molecule type" value="Genomic_DNA"/>
</dbReference>
<feature type="transmembrane region" description="Helical" evidence="6">
    <location>
        <begin position="12"/>
        <end position="39"/>
    </location>
</feature>
<evidence type="ECO:0000313" key="8">
    <source>
        <dbReference type="EMBL" id="CAK8053646.1"/>
    </source>
</evidence>
<evidence type="ECO:0000256" key="6">
    <source>
        <dbReference type="SAM" id="Phobius"/>
    </source>
</evidence>
<dbReference type="InterPro" id="IPR036866">
    <property type="entry name" value="RibonucZ/Hydroxyglut_hydro"/>
</dbReference>
<dbReference type="NCBIfam" id="TIGR00361">
    <property type="entry name" value="ComEC_Rec2"/>
    <property type="match status" value="1"/>
</dbReference>
<proteinExistence type="predicted"/>
<feature type="transmembrane region" description="Helical" evidence="6">
    <location>
        <begin position="267"/>
        <end position="292"/>
    </location>
</feature>
<dbReference type="InterPro" id="IPR004477">
    <property type="entry name" value="ComEC_N"/>
</dbReference>
<evidence type="ECO:0000256" key="3">
    <source>
        <dbReference type="ARBA" id="ARBA00022692"/>
    </source>
</evidence>
<dbReference type="Gene3D" id="3.60.15.10">
    <property type="entry name" value="Ribonuclease Z/Hydroxyacylglutathione hydrolase-like"/>
    <property type="match status" value="1"/>
</dbReference>
<keyword evidence="3 6" id="KW-0812">Transmembrane</keyword>
<dbReference type="CDD" id="cd07731">
    <property type="entry name" value="ComA-like_MBL-fold"/>
    <property type="match status" value="1"/>
</dbReference>
<sequence length="755" mass="84188">MTAERFTLLWGLFAAACASYLLAPHWISLAALLLISCLILKQCRQALTYLLIPLCLLSGLYFDHVQSGLRLIERQPERELTFGGQLMPDQFKIDGQAFSAILKLKDGRKVRLYWRIPSQAIQKRLLKESSVLKVEGSGKIGPIAGPTNFAQFDAKAYYRSQGIVQQIQAEQLDFQEDSVRFGQIEKTLRQWHAELIHAAQKLPKPLSYYSQALILGDNAEELYDDNPGIQVLGLIHLFSVSGFQVNLLTAIVLALTKRLGFLREVSLLILILLLPLYFLFSASPPILMRAIIAGELGLFKKLRRKRWSPVTIWSIALLVSLFYCPGILLTLGGQLSFILTFALLFSRQLSSWQRNLSLGMISLPLIVSQQYQWHLLQTLANFVAIPLFEGWIAPLVLLGFIGQKIAGIADCSNFLLNIFARSIDLTANLPGNFVIGRLSPTVLLILLALAFVTMSKKRIRRRIAGLVFLLVIIGSYYFNHHPGKGEYTTFDIGQGDAALLCPANRKGITLIDTGGEVTFQQAAWQVRHQQKSRAETVIVPYLYSRGIDHLDFLVLTHQDQDHLGNAGKVLGKIPVKYVLIPAGMKSRPAFKQKIQPYLRKAEVVEVTDKVKLRDFPGQILHPFQAGKGESEDSIAISAAIGPHKLFTAGDLDRSGERAILAAYPNLRADILKAGHHGSKTATDPELLKQLKVREALISAGRNNRYHHPHEETIANLQAAGVKIISTQNHGMLRYIYSGRQSDFEVKILDEASTVK</sequence>
<feature type="transmembrane region" description="Helical" evidence="6">
    <location>
        <begin position="463"/>
        <end position="479"/>
    </location>
</feature>
<dbReference type="Proteomes" id="UP001314241">
    <property type="component" value="Unassembled WGS sequence"/>
</dbReference>
<dbReference type="InterPro" id="IPR001279">
    <property type="entry name" value="Metallo-B-lactamas"/>
</dbReference>
<feature type="transmembrane region" description="Helical" evidence="6">
    <location>
        <begin position="231"/>
        <end position="255"/>
    </location>
</feature>
<feature type="transmembrane region" description="Helical" evidence="6">
    <location>
        <begin position="312"/>
        <end position="344"/>
    </location>
</feature>
<dbReference type="Pfam" id="PF00753">
    <property type="entry name" value="Lactamase_B"/>
    <property type="match status" value="1"/>
</dbReference>
<feature type="transmembrane region" description="Helical" evidence="6">
    <location>
        <begin position="429"/>
        <end position="451"/>
    </location>
</feature>
<keyword evidence="5 6" id="KW-0472">Membrane</keyword>
<dbReference type="SMART" id="SM00849">
    <property type="entry name" value="Lactamase_B"/>
    <property type="match status" value="1"/>
</dbReference>
<feature type="transmembrane region" description="Helical" evidence="6">
    <location>
        <begin position="379"/>
        <end position="398"/>
    </location>
</feature>
<dbReference type="RefSeq" id="WP_349641204.1">
    <property type="nucleotide sequence ID" value="NZ_CAWVOH010000001.1"/>
</dbReference>
<evidence type="ECO:0000256" key="4">
    <source>
        <dbReference type="ARBA" id="ARBA00022989"/>
    </source>
</evidence>
<protein>
    <submittedName>
        <fullName evidence="8">Metallo-beta-lactamase superfamily (ComEC)</fullName>
    </submittedName>
</protein>
<dbReference type="SUPFAM" id="SSF56281">
    <property type="entry name" value="Metallo-hydrolase/oxidoreductase"/>
    <property type="match status" value="1"/>
</dbReference>
<dbReference type="PANTHER" id="PTHR30619:SF7">
    <property type="entry name" value="BETA-LACTAMASE DOMAIN PROTEIN"/>
    <property type="match status" value="1"/>
</dbReference>
<evidence type="ECO:0000256" key="1">
    <source>
        <dbReference type="ARBA" id="ARBA00004651"/>
    </source>
</evidence>
<organism evidence="8 9">
    <name type="scientific">Eupransor demetentiae</name>
    <dbReference type="NCBI Taxonomy" id="3109584"/>
    <lineage>
        <taxon>Bacteria</taxon>
        <taxon>Bacillati</taxon>
        <taxon>Bacillota</taxon>
        <taxon>Bacilli</taxon>
        <taxon>Lactobacillales</taxon>
        <taxon>Lactobacillaceae</taxon>
        <taxon>Eupransor</taxon>
    </lineage>
</organism>
<dbReference type="Pfam" id="PF03772">
    <property type="entry name" value="Competence"/>
    <property type="match status" value="1"/>
</dbReference>
<dbReference type="InterPro" id="IPR035681">
    <property type="entry name" value="ComA-like_MBL"/>
</dbReference>
<reference evidence="8 9" key="1">
    <citation type="submission" date="2024-01" db="EMBL/GenBank/DDBJ databases">
        <authorList>
            <person name="Botero Cardona J."/>
        </authorList>
    </citation>
    <scope>NUCLEOTIDE SEQUENCE [LARGE SCALE GENOMIC DNA]</scope>
    <source>
        <strain evidence="8 9">LMG 33000</strain>
    </source>
</reference>
<feature type="domain" description="Metallo-beta-lactamase" evidence="7">
    <location>
        <begin position="494"/>
        <end position="701"/>
    </location>
</feature>
<keyword evidence="9" id="KW-1185">Reference proteome</keyword>
<evidence type="ECO:0000313" key="9">
    <source>
        <dbReference type="Proteomes" id="UP001314241"/>
    </source>
</evidence>
<keyword evidence="4 6" id="KW-1133">Transmembrane helix</keyword>
<dbReference type="InterPro" id="IPR052159">
    <property type="entry name" value="Competence_DNA_uptake"/>
</dbReference>
<dbReference type="InterPro" id="IPR004797">
    <property type="entry name" value="Competence_ComEC/Rec2"/>
</dbReference>
<dbReference type="NCBIfam" id="TIGR00360">
    <property type="entry name" value="ComEC_N-term"/>
    <property type="match status" value="1"/>
</dbReference>
<keyword evidence="2" id="KW-1003">Cell membrane</keyword>